<name>A0AAW4WSD2_9FIRM</name>
<dbReference type="SUPFAM" id="SSF55729">
    <property type="entry name" value="Acyl-CoA N-acyltransferases (Nat)"/>
    <property type="match status" value="1"/>
</dbReference>
<sequence length="175" mass="20539">MEFRLAKNSDLKAILKIIAEAKDYLKSAGIDQWQQGYPDQRDIKEDILKEDAYVLADKDKVFAYAALVFAEEKSYQKIFEGSWLSRENYAVVHRLAVDKEYKGKELAKLLLEEIEKLVFKNGLNSIKIDTHQDNIPMQRLLEKSNFRYCGIIYLEDGSKRLAYENYRKGEKLWMN</sequence>
<dbReference type="RefSeq" id="WP_229343404.1">
    <property type="nucleotide sequence ID" value="NZ_JAJFAT010000001.1"/>
</dbReference>
<dbReference type="InterPro" id="IPR016181">
    <property type="entry name" value="Acyl_CoA_acyltransferase"/>
</dbReference>
<evidence type="ECO:0000259" key="1">
    <source>
        <dbReference type="PROSITE" id="PS51186"/>
    </source>
</evidence>
<keyword evidence="3" id="KW-1185">Reference proteome</keyword>
<protein>
    <submittedName>
        <fullName evidence="2">GNAT family N-acetyltransferase</fullName>
    </submittedName>
</protein>
<dbReference type="InterPro" id="IPR000182">
    <property type="entry name" value="GNAT_dom"/>
</dbReference>
<feature type="domain" description="N-acetyltransferase" evidence="1">
    <location>
        <begin position="1"/>
        <end position="175"/>
    </location>
</feature>
<dbReference type="Pfam" id="PF00583">
    <property type="entry name" value="Acetyltransf_1"/>
    <property type="match status" value="1"/>
</dbReference>
<proteinExistence type="predicted"/>
<reference evidence="2 3" key="1">
    <citation type="submission" date="2021-10" db="EMBL/GenBank/DDBJ databases">
        <authorList>
            <person name="Grouzdev D.S."/>
            <person name="Pantiukh K.S."/>
            <person name="Krutkina M.S."/>
        </authorList>
    </citation>
    <scope>NUCLEOTIDE SEQUENCE [LARGE SCALE GENOMIC DNA]</scope>
    <source>
        <strain evidence="2 3">Z-7514</strain>
    </source>
</reference>
<dbReference type="Proteomes" id="UP001199296">
    <property type="component" value="Unassembled WGS sequence"/>
</dbReference>
<evidence type="ECO:0000313" key="3">
    <source>
        <dbReference type="Proteomes" id="UP001199296"/>
    </source>
</evidence>
<comment type="caution">
    <text evidence="2">The sequence shown here is derived from an EMBL/GenBank/DDBJ whole genome shotgun (WGS) entry which is preliminary data.</text>
</comment>
<dbReference type="Gene3D" id="3.40.630.30">
    <property type="match status" value="1"/>
</dbReference>
<organism evidence="2 3">
    <name type="scientific">Halanaerobium polyolivorans</name>
    <dbReference type="NCBI Taxonomy" id="2886943"/>
    <lineage>
        <taxon>Bacteria</taxon>
        <taxon>Bacillati</taxon>
        <taxon>Bacillota</taxon>
        <taxon>Clostridia</taxon>
        <taxon>Halanaerobiales</taxon>
        <taxon>Halanaerobiaceae</taxon>
        <taxon>Halanaerobium</taxon>
    </lineage>
</organism>
<accession>A0AAW4WSD2</accession>
<dbReference type="AlphaFoldDB" id="A0AAW4WSD2"/>
<dbReference type="GO" id="GO:0016747">
    <property type="term" value="F:acyltransferase activity, transferring groups other than amino-acyl groups"/>
    <property type="evidence" value="ECO:0007669"/>
    <property type="project" value="InterPro"/>
</dbReference>
<dbReference type="EMBL" id="JAJFAT010000001">
    <property type="protein sequence ID" value="MCC3143995.1"/>
    <property type="molecule type" value="Genomic_DNA"/>
</dbReference>
<evidence type="ECO:0000313" key="2">
    <source>
        <dbReference type="EMBL" id="MCC3143995.1"/>
    </source>
</evidence>
<dbReference type="CDD" id="cd04301">
    <property type="entry name" value="NAT_SF"/>
    <property type="match status" value="1"/>
</dbReference>
<dbReference type="PROSITE" id="PS51186">
    <property type="entry name" value="GNAT"/>
    <property type="match status" value="1"/>
</dbReference>
<gene>
    <name evidence="2" type="ORF">LJ207_01485</name>
</gene>